<dbReference type="EMBL" id="JBHSRS010000014">
    <property type="protein sequence ID" value="MFC6280829.1"/>
    <property type="molecule type" value="Genomic_DNA"/>
</dbReference>
<evidence type="ECO:0000313" key="2">
    <source>
        <dbReference type="EMBL" id="MFC6280829.1"/>
    </source>
</evidence>
<dbReference type="InterPro" id="IPR051049">
    <property type="entry name" value="Dienelactone_hydrolase-like"/>
</dbReference>
<dbReference type="EC" id="3.1.-.-" evidence="2"/>
<dbReference type="GO" id="GO:0016787">
    <property type="term" value="F:hydrolase activity"/>
    <property type="evidence" value="ECO:0007669"/>
    <property type="project" value="UniProtKB-KW"/>
</dbReference>
<dbReference type="Proteomes" id="UP001596270">
    <property type="component" value="Unassembled WGS sequence"/>
</dbReference>
<keyword evidence="2" id="KW-0378">Hydrolase</keyword>
<dbReference type="Gene3D" id="3.40.50.1820">
    <property type="entry name" value="alpha/beta hydrolase"/>
    <property type="match status" value="1"/>
</dbReference>
<dbReference type="InterPro" id="IPR002925">
    <property type="entry name" value="Dienelactn_hydro"/>
</dbReference>
<gene>
    <name evidence="2" type="ORF">ACFQND_06245</name>
</gene>
<dbReference type="Pfam" id="PF01738">
    <property type="entry name" value="DLH"/>
    <property type="match status" value="1"/>
</dbReference>
<reference evidence="3" key="1">
    <citation type="journal article" date="2019" name="Int. J. Syst. Evol. Microbiol.">
        <title>The Global Catalogue of Microorganisms (GCM) 10K type strain sequencing project: providing services to taxonomists for standard genome sequencing and annotation.</title>
        <authorList>
            <consortium name="The Broad Institute Genomics Platform"/>
            <consortium name="The Broad Institute Genome Sequencing Center for Infectious Disease"/>
            <person name="Wu L."/>
            <person name="Ma J."/>
        </authorList>
    </citation>
    <scope>NUCLEOTIDE SEQUENCE [LARGE SCALE GENOMIC DNA]</scope>
    <source>
        <strain evidence="3">CCUG 39402</strain>
    </source>
</reference>
<name>A0ABW1TV71_9BURK</name>
<evidence type="ECO:0000259" key="1">
    <source>
        <dbReference type="Pfam" id="PF01738"/>
    </source>
</evidence>
<dbReference type="RefSeq" id="WP_371437651.1">
    <property type="nucleotide sequence ID" value="NZ_JBHSRS010000014.1"/>
</dbReference>
<organism evidence="2 3">
    <name type="scientific">Polaromonas aquatica</name>
    <dbReference type="NCBI Taxonomy" id="332657"/>
    <lineage>
        <taxon>Bacteria</taxon>
        <taxon>Pseudomonadati</taxon>
        <taxon>Pseudomonadota</taxon>
        <taxon>Betaproteobacteria</taxon>
        <taxon>Burkholderiales</taxon>
        <taxon>Comamonadaceae</taxon>
        <taxon>Polaromonas</taxon>
    </lineage>
</organism>
<evidence type="ECO:0000313" key="3">
    <source>
        <dbReference type="Proteomes" id="UP001596270"/>
    </source>
</evidence>
<proteinExistence type="predicted"/>
<dbReference type="SUPFAM" id="SSF53474">
    <property type="entry name" value="alpha/beta-Hydrolases"/>
    <property type="match status" value="1"/>
</dbReference>
<comment type="caution">
    <text evidence="2">The sequence shown here is derived from an EMBL/GenBank/DDBJ whole genome shotgun (WGS) entry which is preliminary data.</text>
</comment>
<dbReference type="PANTHER" id="PTHR46623">
    <property type="entry name" value="CARBOXYMETHYLENEBUTENOLIDASE-RELATED"/>
    <property type="match status" value="1"/>
</dbReference>
<keyword evidence="3" id="KW-1185">Reference proteome</keyword>
<dbReference type="PANTHER" id="PTHR46623:SF6">
    <property type="entry name" value="ALPHA_BETA-HYDROLASES SUPERFAMILY PROTEIN"/>
    <property type="match status" value="1"/>
</dbReference>
<sequence>MPTRNDQIITPDGSFGAYISVPDKPNGHAVVVVQEIFGVTPHIREVTDRYAREGYLAVAPDLFWRVEPGLSLTHSKEDMQRAFSIVGQFSEELGVLDIGHAAAYAKAQPGITGGVAVVGMCLGGKLAYLAAARLPVDACIAFYGVGIEKDLAEAGGITAPLLMFFGGKDKYVSAPVRHDIKKAVSGNAKVAIRVYEEADHGFYTRGEPDVIKSAHAEAKDFLSKNLPHGAGAA</sequence>
<feature type="domain" description="Dienelactone hydrolase" evidence="1">
    <location>
        <begin position="15"/>
        <end position="218"/>
    </location>
</feature>
<protein>
    <submittedName>
        <fullName evidence="2">Dienelactone hydrolase family protein</fullName>
        <ecNumber evidence="2">3.1.-.-</ecNumber>
    </submittedName>
</protein>
<accession>A0ABW1TV71</accession>
<dbReference type="InterPro" id="IPR029058">
    <property type="entry name" value="AB_hydrolase_fold"/>
</dbReference>